<evidence type="ECO:0000256" key="17">
    <source>
        <dbReference type="ARBA" id="ARBA00023136"/>
    </source>
</evidence>
<organism evidence="24 25">
    <name type="scientific">Chitinimonas taiwanensis DSM 18899</name>
    <dbReference type="NCBI Taxonomy" id="1121279"/>
    <lineage>
        <taxon>Bacteria</taxon>
        <taxon>Pseudomonadati</taxon>
        <taxon>Pseudomonadota</taxon>
        <taxon>Betaproteobacteria</taxon>
        <taxon>Neisseriales</taxon>
        <taxon>Chitinibacteraceae</taxon>
        <taxon>Chitinimonas</taxon>
    </lineage>
</organism>
<dbReference type="RefSeq" id="WP_072428737.1">
    <property type="nucleotide sequence ID" value="NZ_FPKR01000008.1"/>
</dbReference>
<evidence type="ECO:0000256" key="13">
    <source>
        <dbReference type="ARBA" id="ARBA00022982"/>
    </source>
</evidence>
<dbReference type="EMBL" id="FPKR01000008">
    <property type="protein sequence ID" value="SFZ77088.1"/>
    <property type="molecule type" value="Genomic_DNA"/>
</dbReference>
<dbReference type="GO" id="GO:0005886">
    <property type="term" value="C:plasma membrane"/>
    <property type="evidence" value="ECO:0007669"/>
    <property type="project" value="UniProtKB-SubCell"/>
</dbReference>
<evidence type="ECO:0000256" key="3">
    <source>
        <dbReference type="ARBA" id="ARBA00010651"/>
    </source>
</evidence>
<dbReference type="PANTHER" id="PTHR10134">
    <property type="entry name" value="CYTOCHROME B-C1 COMPLEX SUBUNIT RIESKE, MITOCHONDRIAL"/>
    <property type="match status" value="1"/>
</dbReference>
<dbReference type="InterPro" id="IPR036922">
    <property type="entry name" value="Rieske_2Fe-2S_sf"/>
</dbReference>
<dbReference type="OrthoDB" id="9767869at2"/>
<dbReference type="PROSITE" id="PS51296">
    <property type="entry name" value="RIESKE"/>
    <property type="match status" value="1"/>
</dbReference>
<evidence type="ECO:0000256" key="4">
    <source>
        <dbReference type="ARBA" id="ARBA00011649"/>
    </source>
</evidence>
<evidence type="ECO:0000256" key="5">
    <source>
        <dbReference type="ARBA" id="ARBA00012951"/>
    </source>
</evidence>
<keyword evidence="18" id="KW-1015">Disulfide bond</keyword>
<dbReference type="GO" id="GO:0051537">
    <property type="term" value="F:2 iron, 2 sulfur cluster binding"/>
    <property type="evidence" value="ECO:0007669"/>
    <property type="project" value="UniProtKB-KW"/>
</dbReference>
<comment type="subcellular location">
    <subcellularLocation>
        <location evidence="2">Cell membrane</location>
        <topology evidence="2">Single-pass membrane protein</topology>
    </subcellularLocation>
</comment>
<keyword evidence="25" id="KW-1185">Reference proteome</keyword>
<comment type="subunit">
    <text evidence="4 21">The main subunits of complex b-c1 are: cytochrome b, cytochrome c1 and the Rieske protein.</text>
</comment>
<keyword evidence="16" id="KW-0411">Iron-sulfur</keyword>
<evidence type="ECO:0000256" key="7">
    <source>
        <dbReference type="ARBA" id="ARBA00022448"/>
    </source>
</evidence>
<keyword evidence="8" id="KW-1003">Cell membrane</keyword>
<dbReference type="AlphaFoldDB" id="A0A1K2HJS0"/>
<gene>
    <name evidence="24" type="ORF">SAMN02745887_02226</name>
</gene>
<protein>
    <recommendedName>
        <fullName evidence="6 20">Ubiquinol-cytochrome c reductase iron-sulfur subunit</fullName>
        <ecNumber evidence="5 20">7.1.1.8</ecNumber>
    </recommendedName>
</protein>
<dbReference type="NCBIfam" id="TIGR01416">
    <property type="entry name" value="Rieske_proteo"/>
    <property type="match status" value="1"/>
</dbReference>
<name>A0A1K2HJS0_9NEIS</name>
<evidence type="ECO:0000256" key="16">
    <source>
        <dbReference type="ARBA" id="ARBA00023014"/>
    </source>
</evidence>
<keyword evidence="7 20" id="KW-0813">Transport</keyword>
<evidence type="ECO:0000256" key="10">
    <source>
        <dbReference type="ARBA" id="ARBA00022714"/>
    </source>
</evidence>
<evidence type="ECO:0000256" key="20">
    <source>
        <dbReference type="RuleBase" id="RU004494"/>
    </source>
</evidence>
<dbReference type="Pfam" id="PF00355">
    <property type="entry name" value="Rieske"/>
    <property type="match status" value="1"/>
</dbReference>
<evidence type="ECO:0000259" key="23">
    <source>
        <dbReference type="PROSITE" id="PS51296"/>
    </source>
</evidence>
<evidence type="ECO:0000256" key="14">
    <source>
        <dbReference type="ARBA" id="ARBA00022989"/>
    </source>
</evidence>
<keyword evidence="15" id="KW-0408">Iron</keyword>
<evidence type="ECO:0000256" key="8">
    <source>
        <dbReference type="ARBA" id="ARBA00022475"/>
    </source>
</evidence>
<dbReference type="InterPro" id="IPR017941">
    <property type="entry name" value="Rieske_2Fe-2S"/>
</dbReference>
<comment type="function">
    <text evidence="1">Component of the ubiquinol-cytochrome c reductase complex (complex III or cytochrome b-c1 complex), which is a respiratory chain that generates an electrochemical potential coupled to ATP synthesis.</text>
</comment>
<dbReference type="EC" id="7.1.1.8" evidence="5 20"/>
<feature type="transmembrane region" description="Helical" evidence="20">
    <location>
        <begin position="12"/>
        <end position="34"/>
    </location>
</feature>
<dbReference type="InterPro" id="IPR005805">
    <property type="entry name" value="Rieske_Fe-S_prot_C"/>
</dbReference>
<evidence type="ECO:0000256" key="15">
    <source>
        <dbReference type="ARBA" id="ARBA00023004"/>
    </source>
</evidence>
<feature type="domain" description="Rieske" evidence="23">
    <location>
        <begin position="112"/>
        <end position="190"/>
    </location>
</feature>
<keyword evidence="10" id="KW-0001">2Fe-2S</keyword>
<keyword evidence="11" id="KW-0479">Metal-binding</keyword>
<evidence type="ECO:0000256" key="18">
    <source>
        <dbReference type="ARBA" id="ARBA00023157"/>
    </source>
</evidence>
<comment type="similarity">
    <text evidence="3">Belongs to the Rieske iron-sulfur protein family.</text>
</comment>
<dbReference type="InterPro" id="IPR006311">
    <property type="entry name" value="TAT_signal"/>
</dbReference>
<evidence type="ECO:0000256" key="22">
    <source>
        <dbReference type="SAM" id="MobiDB-lite"/>
    </source>
</evidence>
<evidence type="ECO:0000256" key="11">
    <source>
        <dbReference type="ARBA" id="ARBA00022723"/>
    </source>
</evidence>
<dbReference type="CDD" id="cd03470">
    <property type="entry name" value="Rieske_cytochrome_bc1"/>
    <property type="match status" value="1"/>
</dbReference>
<dbReference type="STRING" id="1121279.SAMN02745887_02226"/>
<dbReference type="InterPro" id="IPR014349">
    <property type="entry name" value="Rieske_Fe-S_prot"/>
</dbReference>
<keyword evidence="17 20" id="KW-0472">Membrane</keyword>
<reference evidence="24 25" key="1">
    <citation type="submission" date="2016-11" db="EMBL/GenBank/DDBJ databases">
        <authorList>
            <person name="Jaros S."/>
            <person name="Januszkiewicz K."/>
            <person name="Wedrychowicz H."/>
        </authorList>
    </citation>
    <scope>NUCLEOTIDE SEQUENCE [LARGE SCALE GENOMIC DNA]</scope>
    <source>
        <strain evidence="24 25">DSM 18899</strain>
    </source>
</reference>
<evidence type="ECO:0000256" key="1">
    <source>
        <dbReference type="ARBA" id="ARBA00002444"/>
    </source>
</evidence>
<evidence type="ECO:0000256" key="9">
    <source>
        <dbReference type="ARBA" id="ARBA00022692"/>
    </source>
</evidence>
<keyword evidence="12" id="KW-1278">Translocase</keyword>
<dbReference type="InterPro" id="IPR006317">
    <property type="entry name" value="Ubiquinol_cyt_c_Rdtase_Fe-S-su"/>
</dbReference>
<proteinExistence type="inferred from homology"/>
<keyword evidence="14 20" id="KW-1133">Transmembrane helix</keyword>
<comment type="catalytic activity">
    <reaction evidence="19 20">
        <text>a quinol + 2 Fe(III)-[cytochrome c](out) = a quinone + 2 Fe(II)-[cytochrome c](out) + 2 H(+)(out)</text>
        <dbReference type="Rhea" id="RHEA:11484"/>
        <dbReference type="Rhea" id="RHEA-COMP:10350"/>
        <dbReference type="Rhea" id="RHEA-COMP:14399"/>
        <dbReference type="ChEBI" id="CHEBI:15378"/>
        <dbReference type="ChEBI" id="CHEBI:24646"/>
        <dbReference type="ChEBI" id="CHEBI:29033"/>
        <dbReference type="ChEBI" id="CHEBI:29034"/>
        <dbReference type="ChEBI" id="CHEBI:132124"/>
        <dbReference type="EC" id="7.1.1.8"/>
    </reaction>
</comment>
<dbReference type="GO" id="GO:0046872">
    <property type="term" value="F:metal ion binding"/>
    <property type="evidence" value="ECO:0007669"/>
    <property type="project" value="UniProtKB-KW"/>
</dbReference>
<evidence type="ECO:0000256" key="19">
    <source>
        <dbReference type="ARBA" id="ARBA00029351"/>
    </source>
</evidence>
<sequence length="195" mass="20917">MTNQVDNSKRRFLTLATGAVGGVAVVGVATPFIASFFPSERAKAAGAPVEVDISKLEPGQKIDVEWRGKPVWVVNRTKEMLDNMAKIEGQLTDPNSDGSDQPEYAKNKTRARADKANVLVALGVCTHLGCSPTFRPDLAPADLGPEWVGGFYCPCHGSKFDLAGRVYSGVPAPKNLDIPPYKYVSEGVLLVGEDK</sequence>
<dbReference type="SUPFAM" id="SSF50022">
    <property type="entry name" value="ISP domain"/>
    <property type="match status" value="1"/>
</dbReference>
<dbReference type="PRINTS" id="PR00162">
    <property type="entry name" value="RIESKE"/>
</dbReference>
<evidence type="ECO:0000313" key="25">
    <source>
        <dbReference type="Proteomes" id="UP000186513"/>
    </source>
</evidence>
<keyword evidence="9 20" id="KW-0812">Transmembrane</keyword>
<dbReference type="Pfam" id="PF10399">
    <property type="entry name" value="UCR_Fe-S_N"/>
    <property type="match status" value="1"/>
</dbReference>
<dbReference type="Proteomes" id="UP000186513">
    <property type="component" value="Unassembled WGS sequence"/>
</dbReference>
<dbReference type="Gene3D" id="2.102.10.10">
    <property type="entry name" value="Rieske [2Fe-2S] iron-sulphur domain"/>
    <property type="match status" value="1"/>
</dbReference>
<accession>A0A1K2HJS0</accession>
<comment type="cofactor">
    <cofactor evidence="20">
        <name>[2Fe-2S] cluster</name>
        <dbReference type="ChEBI" id="CHEBI:190135"/>
    </cofactor>
    <text evidence="20">Binds 1 [2Fe-2S] cluster per subunit.</text>
</comment>
<feature type="region of interest" description="Disordered" evidence="22">
    <location>
        <begin position="88"/>
        <end position="108"/>
    </location>
</feature>
<keyword evidence="13 20" id="KW-0249">Electron transport</keyword>
<evidence type="ECO:0000256" key="21">
    <source>
        <dbReference type="RuleBase" id="RU004497"/>
    </source>
</evidence>
<comment type="miscellaneous">
    <text evidence="20">The Rieske protein is a high potential 2Fe-2S protein.</text>
</comment>
<dbReference type="PROSITE" id="PS51318">
    <property type="entry name" value="TAT"/>
    <property type="match status" value="1"/>
</dbReference>
<evidence type="ECO:0000256" key="6">
    <source>
        <dbReference type="ARBA" id="ARBA00019816"/>
    </source>
</evidence>
<evidence type="ECO:0000256" key="2">
    <source>
        <dbReference type="ARBA" id="ARBA00004162"/>
    </source>
</evidence>
<evidence type="ECO:0000313" key="24">
    <source>
        <dbReference type="EMBL" id="SFZ77088.1"/>
    </source>
</evidence>
<dbReference type="Gene3D" id="1.20.5.510">
    <property type="entry name" value="Single helix bin"/>
    <property type="match status" value="1"/>
</dbReference>
<dbReference type="GO" id="GO:0008121">
    <property type="term" value="F:quinol-cytochrome-c reductase activity"/>
    <property type="evidence" value="ECO:0007669"/>
    <property type="project" value="UniProtKB-EC"/>
</dbReference>
<evidence type="ECO:0000256" key="12">
    <source>
        <dbReference type="ARBA" id="ARBA00022967"/>
    </source>
</evidence>
<dbReference type="InterPro" id="IPR019470">
    <property type="entry name" value="Ubiq_cytC_Rdtase_Fe-S_su_TAT"/>
</dbReference>